<dbReference type="Proteomes" id="UP000002027">
    <property type="component" value="Chromosome 1"/>
</dbReference>
<reference evidence="10" key="1">
    <citation type="submission" date="2009-11" db="EMBL/GenBank/DDBJ databases">
        <title>The complete chromosome 1 of Sphaerobacter thermophilus DSM 20745.</title>
        <authorList>
            <person name="Lucas S."/>
            <person name="Copeland A."/>
            <person name="Lapidus A."/>
            <person name="Glavina del Rio T."/>
            <person name="Dalin E."/>
            <person name="Tice H."/>
            <person name="Bruce D."/>
            <person name="Goodwin L."/>
            <person name="Pitluck S."/>
            <person name="Kyrpides N."/>
            <person name="Mavromatis K."/>
            <person name="Ivanova N."/>
            <person name="Mikhailova N."/>
            <person name="LaButti K.M."/>
            <person name="Clum A."/>
            <person name="Sun H.I."/>
            <person name="Brettin T."/>
            <person name="Detter J.C."/>
            <person name="Han C."/>
            <person name="Larimer F."/>
            <person name="Land M."/>
            <person name="Hauser L."/>
            <person name="Markowitz V."/>
            <person name="Cheng J.F."/>
            <person name="Hugenholtz P."/>
            <person name="Woyke T."/>
            <person name="Wu D."/>
            <person name="Steenblock K."/>
            <person name="Schneider S."/>
            <person name="Pukall R."/>
            <person name="Goeker M."/>
            <person name="Klenk H.P."/>
            <person name="Eisen J.A."/>
        </authorList>
    </citation>
    <scope>NUCLEOTIDE SEQUENCE [LARGE SCALE GENOMIC DNA]</scope>
    <source>
        <strain evidence="10">ATCC 49802 / DSM 20745 / S 6022</strain>
    </source>
</reference>
<evidence type="ECO:0000256" key="6">
    <source>
        <dbReference type="ARBA" id="ARBA00023136"/>
    </source>
</evidence>
<dbReference type="InterPro" id="IPR036259">
    <property type="entry name" value="MFS_trans_sf"/>
</dbReference>
<evidence type="ECO:0000256" key="5">
    <source>
        <dbReference type="ARBA" id="ARBA00022989"/>
    </source>
</evidence>
<reference evidence="9 10" key="2">
    <citation type="journal article" date="2010" name="Stand. Genomic Sci.">
        <title>Complete genome sequence of Desulfohalobium retbaense type strain (HR(100)).</title>
        <authorList>
            <person name="Spring S."/>
            <person name="Nolan M."/>
            <person name="Lapidus A."/>
            <person name="Glavina Del Rio T."/>
            <person name="Copeland A."/>
            <person name="Tice H."/>
            <person name="Cheng J.F."/>
            <person name="Lucas S."/>
            <person name="Land M."/>
            <person name="Chen F."/>
            <person name="Bruce D."/>
            <person name="Goodwin L."/>
            <person name="Pitluck S."/>
            <person name="Ivanova N."/>
            <person name="Mavromatis K."/>
            <person name="Mikhailova N."/>
            <person name="Pati A."/>
            <person name="Chen A."/>
            <person name="Palaniappan K."/>
            <person name="Hauser L."/>
            <person name="Chang Y.J."/>
            <person name="Jeffries C.D."/>
            <person name="Munk C."/>
            <person name="Kiss H."/>
            <person name="Chain P."/>
            <person name="Han C."/>
            <person name="Brettin T."/>
            <person name="Detter J.C."/>
            <person name="Schuler E."/>
            <person name="Goker M."/>
            <person name="Rohde M."/>
            <person name="Bristow J."/>
            <person name="Eisen J.A."/>
            <person name="Markowitz V."/>
            <person name="Hugenholtz P."/>
            <person name="Kyrpides N.C."/>
            <person name="Klenk H.P."/>
        </authorList>
    </citation>
    <scope>NUCLEOTIDE SEQUENCE [LARGE SCALE GENOMIC DNA]</scope>
    <source>
        <strain evidence="10">ATCC 49802 / DSM 20745 / S 6022</strain>
    </source>
</reference>
<feature type="transmembrane region" description="Helical" evidence="7">
    <location>
        <begin position="101"/>
        <end position="123"/>
    </location>
</feature>
<keyword evidence="4 7" id="KW-0812">Transmembrane</keyword>
<evidence type="ECO:0000256" key="4">
    <source>
        <dbReference type="ARBA" id="ARBA00022692"/>
    </source>
</evidence>
<dbReference type="Gene3D" id="1.20.1250.20">
    <property type="entry name" value="MFS general substrate transporter like domains"/>
    <property type="match status" value="1"/>
</dbReference>
<evidence type="ECO:0000256" key="7">
    <source>
        <dbReference type="SAM" id="Phobius"/>
    </source>
</evidence>
<organism evidence="9 10">
    <name type="scientific">Sphaerobacter thermophilus (strain ATCC 49802 / DSM 20745 / KCCM 41009 / NCIMB 13125 / S 6022)</name>
    <dbReference type="NCBI Taxonomy" id="479434"/>
    <lineage>
        <taxon>Bacteria</taxon>
        <taxon>Pseudomonadati</taxon>
        <taxon>Thermomicrobiota</taxon>
        <taxon>Thermomicrobia</taxon>
        <taxon>Sphaerobacterales</taxon>
        <taxon>Sphaerobacterineae</taxon>
        <taxon>Sphaerobacteraceae</taxon>
        <taxon>Sphaerobacter</taxon>
    </lineage>
</organism>
<feature type="transmembrane region" description="Helical" evidence="7">
    <location>
        <begin position="15"/>
        <end position="35"/>
    </location>
</feature>
<dbReference type="GO" id="GO:0005886">
    <property type="term" value="C:plasma membrane"/>
    <property type="evidence" value="ECO:0007669"/>
    <property type="project" value="UniProtKB-SubCell"/>
</dbReference>
<dbReference type="AlphaFoldDB" id="D1C7B8"/>
<dbReference type="PANTHER" id="PTHR23517">
    <property type="entry name" value="RESISTANCE PROTEIN MDTM, PUTATIVE-RELATED-RELATED"/>
    <property type="match status" value="1"/>
</dbReference>
<dbReference type="HOGENOM" id="CLU_690600_0_0_0"/>
<evidence type="ECO:0000256" key="1">
    <source>
        <dbReference type="ARBA" id="ARBA00004651"/>
    </source>
</evidence>
<comment type="subcellular location">
    <subcellularLocation>
        <location evidence="1">Cell membrane</location>
        <topology evidence="1">Multi-pass membrane protein</topology>
    </subcellularLocation>
</comment>
<keyword evidence="6 7" id="KW-0472">Membrane</keyword>
<keyword evidence="5 7" id="KW-1133">Transmembrane helix</keyword>
<evidence type="ECO:0000313" key="9">
    <source>
        <dbReference type="EMBL" id="ACZ39764.1"/>
    </source>
</evidence>
<feature type="domain" description="Major facilitator superfamily (MFS) profile" evidence="8">
    <location>
        <begin position="11"/>
        <end position="388"/>
    </location>
</feature>
<evidence type="ECO:0000259" key="8">
    <source>
        <dbReference type="PROSITE" id="PS50850"/>
    </source>
</evidence>
<dbReference type="GO" id="GO:0022857">
    <property type="term" value="F:transmembrane transporter activity"/>
    <property type="evidence" value="ECO:0007669"/>
    <property type="project" value="InterPro"/>
</dbReference>
<gene>
    <name evidence="9" type="ordered locus">Sthe_2343</name>
</gene>
<dbReference type="InterPro" id="IPR050171">
    <property type="entry name" value="MFS_Transporters"/>
</dbReference>
<proteinExistence type="predicted"/>
<feature type="transmembrane region" description="Helical" evidence="7">
    <location>
        <begin position="297"/>
        <end position="320"/>
    </location>
</feature>
<dbReference type="EMBL" id="CP001823">
    <property type="protein sequence ID" value="ACZ39764.1"/>
    <property type="molecule type" value="Genomic_DNA"/>
</dbReference>
<evidence type="ECO:0000313" key="10">
    <source>
        <dbReference type="Proteomes" id="UP000002027"/>
    </source>
</evidence>
<keyword evidence="2" id="KW-0813">Transport</keyword>
<feature type="transmembrane region" description="Helical" evidence="7">
    <location>
        <begin position="47"/>
        <end position="64"/>
    </location>
</feature>
<evidence type="ECO:0000256" key="2">
    <source>
        <dbReference type="ARBA" id="ARBA00022448"/>
    </source>
</evidence>
<dbReference type="RefSeq" id="WP_012872805.1">
    <property type="nucleotide sequence ID" value="NC_013523.1"/>
</dbReference>
<feature type="transmembrane region" description="Helical" evidence="7">
    <location>
        <begin position="361"/>
        <end position="384"/>
    </location>
</feature>
<keyword evidence="10" id="KW-1185">Reference proteome</keyword>
<protein>
    <submittedName>
        <fullName evidence="9">Major facilitator superfamily MFS_1</fullName>
    </submittedName>
</protein>
<dbReference type="KEGG" id="sti:Sthe_2343"/>
<dbReference type="PROSITE" id="PS50850">
    <property type="entry name" value="MFS"/>
    <property type="match status" value="1"/>
</dbReference>
<dbReference type="InterPro" id="IPR011701">
    <property type="entry name" value="MFS"/>
</dbReference>
<feature type="transmembrane region" description="Helical" evidence="7">
    <location>
        <begin position="164"/>
        <end position="185"/>
    </location>
</feature>
<evidence type="ECO:0000256" key="3">
    <source>
        <dbReference type="ARBA" id="ARBA00022475"/>
    </source>
</evidence>
<dbReference type="STRING" id="479434.Sthe_2343"/>
<dbReference type="SUPFAM" id="SSF103473">
    <property type="entry name" value="MFS general substrate transporter"/>
    <property type="match status" value="1"/>
</dbReference>
<feature type="transmembrane region" description="Helical" evidence="7">
    <location>
        <begin position="135"/>
        <end position="158"/>
    </location>
</feature>
<keyword evidence="3" id="KW-1003">Cell membrane</keyword>
<feature type="transmembrane region" description="Helical" evidence="7">
    <location>
        <begin position="332"/>
        <end position="355"/>
    </location>
</feature>
<name>D1C7B8_SPHTD</name>
<dbReference type="PANTHER" id="PTHR23517:SF2">
    <property type="entry name" value="MULTIDRUG RESISTANCE PROTEIN MDTH"/>
    <property type="match status" value="1"/>
</dbReference>
<dbReference type="eggNOG" id="COG2814">
    <property type="taxonomic scope" value="Bacteria"/>
</dbReference>
<feature type="transmembrane region" description="Helical" evidence="7">
    <location>
        <begin position="245"/>
        <end position="266"/>
    </location>
</feature>
<dbReference type="OrthoDB" id="159764at2"/>
<accession>D1C7B8</accession>
<dbReference type="Pfam" id="PF07690">
    <property type="entry name" value="MFS_1"/>
    <property type="match status" value="1"/>
</dbReference>
<feature type="transmembrane region" description="Helical" evidence="7">
    <location>
        <begin position="76"/>
        <end position="95"/>
    </location>
</feature>
<feature type="transmembrane region" description="Helical" evidence="7">
    <location>
        <begin position="211"/>
        <end position="233"/>
    </location>
</feature>
<feature type="transmembrane region" description="Helical" evidence="7">
    <location>
        <begin position="273"/>
        <end position="291"/>
    </location>
</feature>
<sequence length="399" mass="42498">MVRLSLGLGRDNTRIFLGMIFNEGGLGIYQTLWPIYIASLGASPPQIGLVIGLLGLCRLVYLVPSGMLGDRIPPRTLIVSARLVAAFGTFLLGLAQSWWHLIPGVFIMSAGTIAFPALSSTIAERAGNGWARTRAFTLIYTVAPSAAFLVTPTLGGFIAEHVNLRALLFISAGLTATGAAIFSTIERGSVSTQEGPPVTYRSALVERPIRLHLLLMFATIFVLTLGVTLAPNFLQDIHAVSIERIGWLGSIAAIGSALLGLVISRVAPFRRPLAGIALGITSVAGMLGLLLTGRSFIWFVFAYLLRGGFMVAWSTFYAALGEVTPDRLRGRAYALAELLAGAGMAVAPFVAGWLYGWRPQAPMVAALLTIPLLLLAIATVARLLRTDQPPAPTLVEEHV</sequence>
<dbReference type="InParanoid" id="D1C7B8"/>
<dbReference type="InterPro" id="IPR020846">
    <property type="entry name" value="MFS_dom"/>
</dbReference>